<evidence type="ECO:0000256" key="1">
    <source>
        <dbReference type="SAM" id="Phobius"/>
    </source>
</evidence>
<organism evidence="2 3">
    <name type="scientific">Aspergillus glaucus CBS 516.65</name>
    <dbReference type="NCBI Taxonomy" id="1160497"/>
    <lineage>
        <taxon>Eukaryota</taxon>
        <taxon>Fungi</taxon>
        <taxon>Dikarya</taxon>
        <taxon>Ascomycota</taxon>
        <taxon>Pezizomycotina</taxon>
        <taxon>Eurotiomycetes</taxon>
        <taxon>Eurotiomycetidae</taxon>
        <taxon>Eurotiales</taxon>
        <taxon>Aspergillaceae</taxon>
        <taxon>Aspergillus</taxon>
        <taxon>Aspergillus subgen. Aspergillus</taxon>
    </lineage>
</organism>
<keyword evidence="1" id="KW-0812">Transmembrane</keyword>
<keyword evidence="1" id="KW-0472">Membrane</keyword>
<proteinExistence type="predicted"/>
<sequence length="87" mass="10023">MANLAFTKKEKTINFARYTSDELLMPGYICFFIGSFSILLLLRVHTYLTFILVIASWSFKCRIQILFSSFLRCKCAGLSELLQITLV</sequence>
<dbReference type="GeneID" id="34455786"/>
<dbReference type="VEuPathDB" id="FungiDB:ASPGLDRAFT_1076331"/>
<protein>
    <submittedName>
        <fullName evidence="2">Uncharacterized protein</fullName>
    </submittedName>
</protein>
<evidence type="ECO:0000313" key="3">
    <source>
        <dbReference type="Proteomes" id="UP000184300"/>
    </source>
</evidence>
<gene>
    <name evidence="2" type="ORF">ASPGLDRAFT_1076331</name>
</gene>
<name>A0A1L9V536_ASPGL</name>
<keyword evidence="1" id="KW-1133">Transmembrane helix</keyword>
<evidence type="ECO:0000313" key="2">
    <source>
        <dbReference type="EMBL" id="OJJ79027.1"/>
    </source>
</evidence>
<dbReference type="Proteomes" id="UP000184300">
    <property type="component" value="Unassembled WGS sequence"/>
</dbReference>
<dbReference type="RefSeq" id="XP_022395725.1">
    <property type="nucleotide sequence ID" value="XM_022539525.1"/>
</dbReference>
<dbReference type="AlphaFoldDB" id="A0A1L9V536"/>
<accession>A0A1L9V536</accession>
<reference evidence="3" key="1">
    <citation type="journal article" date="2017" name="Genome Biol.">
        <title>Comparative genomics reveals high biological diversity and specific adaptations in the industrially and medically important fungal genus Aspergillus.</title>
        <authorList>
            <person name="de Vries R.P."/>
            <person name="Riley R."/>
            <person name="Wiebenga A."/>
            <person name="Aguilar-Osorio G."/>
            <person name="Amillis S."/>
            <person name="Uchima C.A."/>
            <person name="Anderluh G."/>
            <person name="Asadollahi M."/>
            <person name="Askin M."/>
            <person name="Barry K."/>
            <person name="Battaglia E."/>
            <person name="Bayram O."/>
            <person name="Benocci T."/>
            <person name="Braus-Stromeyer S.A."/>
            <person name="Caldana C."/>
            <person name="Canovas D."/>
            <person name="Cerqueira G.C."/>
            <person name="Chen F."/>
            <person name="Chen W."/>
            <person name="Choi C."/>
            <person name="Clum A."/>
            <person name="Dos Santos R.A."/>
            <person name="Damasio A.R."/>
            <person name="Diallinas G."/>
            <person name="Emri T."/>
            <person name="Fekete E."/>
            <person name="Flipphi M."/>
            <person name="Freyberg S."/>
            <person name="Gallo A."/>
            <person name="Gournas C."/>
            <person name="Habgood R."/>
            <person name="Hainaut M."/>
            <person name="Harispe M.L."/>
            <person name="Henrissat B."/>
            <person name="Hilden K.S."/>
            <person name="Hope R."/>
            <person name="Hossain A."/>
            <person name="Karabika E."/>
            <person name="Karaffa L."/>
            <person name="Karanyi Z."/>
            <person name="Krasevec N."/>
            <person name="Kuo A."/>
            <person name="Kusch H."/>
            <person name="LaButti K."/>
            <person name="Lagendijk E.L."/>
            <person name="Lapidus A."/>
            <person name="Levasseur A."/>
            <person name="Lindquist E."/>
            <person name="Lipzen A."/>
            <person name="Logrieco A.F."/>
            <person name="MacCabe A."/>
            <person name="Maekelae M.R."/>
            <person name="Malavazi I."/>
            <person name="Melin P."/>
            <person name="Meyer V."/>
            <person name="Mielnichuk N."/>
            <person name="Miskei M."/>
            <person name="Molnar A.P."/>
            <person name="Mule G."/>
            <person name="Ngan C.Y."/>
            <person name="Orejas M."/>
            <person name="Orosz E."/>
            <person name="Ouedraogo J.P."/>
            <person name="Overkamp K.M."/>
            <person name="Park H.-S."/>
            <person name="Perrone G."/>
            <person name="Piumi F."/>
            <person name="Punt P.J."/>
            <person name="Ram A.F."/>
            <person name="Ramon A."/>
            <person name="Rauscher S."/>
            <person name="Record E."/>
            <person name="Riano-Pachon D.M."/>
            <person name="Robert V."/>
            <person name="Roehrig J."/>
            <person name="Ruller R."/>
            <person name="Salamov A."/>
            <person name="Salih N.S."/>
            <person name="Samson R.A."/>
            <person name="Sandor E."/>
            <person name="Sanguinetti M."/>
            <person name="Schuetze T."/>
            <person name="Sepcic K."/>
            <person name="Shelest E."/>
            <person name="Sherlock G."/>
            <person name="Sophianopoulou V."/>
            <person name="Squina F.M."/>
            <person name="Sun H."/>
            <person name="Susca A."/>
            <person name="Todd R.B."/>
            <person name="Tsang A."/>
            <person name="Unkles S.E."/>
            <person name="van de Wiele N."/>
            <person name="van Rossen-Uffink D."/>
            <person name="Oliveira J.V."/>
            <person name="Vesth T.C."/>
            <person name="Visser J."/>
            <person name="Yu J.-H."/>
            <person name="Zhou M."/>
            <person name="Andersen M.R."/>
            <person name="Archer D.B."/>
            <person name="Baker S.E."/>
            <person name="Benoit I."/>
            <person name="Brakhage A.A."/>
            <person name="Braus G.H."/>
            <person name="Fischer R."/>
            <person name="Frisvad J.C."/>
            <person name="Goldman G.H."/>
            <person name="Houbraken J."/>
            <person name="Oakley B."/>
            <person name="Pocsi I."/>
            <person name="Scazzocchio C."/>
            <person name="Seiboth B."/>
            <person name="vanKuyk P.A."/>
            <person name="Wortman J."/>
            <person name="Dyer P.S."/>
            <person name="Grigoriev I.V."/>
        </authorList>
    </citation>
    <scope>NUCLEOTIDE SEQUENCE [LARGE SCALE GENOMIC DNA]</scope>
    <source>
        <strain evidence="3">CBS 516.65</strain>
    </source>
</reference>
<dbReference type="EMBL" id="KV878923">
    <property type="protein sequence ID" value="OJJ79027.1"/>
    <property type="molecule type" value="Genomic_DNA"/>
</dbReference>
<feature type="transmembrane region" description="Helical" evidence="1">
    <location>
        <begin position="23"/>
        <end position="42"/>
    </location>
</feature>
<keyword evidence="3" id="KW-1185">Reference proteome</keyword>